<protein>
    <submittedName>
        <fullName evidence="2">Helix-turn-helix domain-containing protein</fullName>
    </submittedName>
</protein>
<sequence length="59" mass="6895">MLEQVYLTSKEAANYTNLSESYLAKLRMYEKGPRFLRVGARAIRYLKADLDDWMTSGCR</sequence>
<dbReference type="EMBL" id="VCPD01000003">
    <property type="protein sequence ID" value="TMV08077.1"/>
    <property type="molecule type" value="Genomic_DNA"/>
</dbReference>
<dbReference type="Pfam" id="PF12728">
    <property type="entry name" value="HTH_17"/>
    <property type="match status" value="1"/>
</dbReference>
<gene>
    <name evidence="2" type="ORF">FGK63_09920</name>
</gene>
<evidence type="ECO:0000313" key="3">
    <source>
        <dbReference type="Proteomes" id="UP001193035"/>
    </source>
</evidence>
<dbReference type="NCBIfam" id="TIGR01764">
    <property type="entry name" value="excise"/>
    <property type="match status" value="1"/>
</dbReference>
<dbReference type="InterPro" id="IPR041657">
    <property type="entry name" value="HTH_17"/>
</dbReference>
<comment type="caution">
    <text evidence="2">The sequence shown here is derived from an EMBL/GenBank/DDBJ whole genome shotgun (WGS) entry which is preliminary data.</text>
</comment>
<evidence type="ECO:0000259" key="1">
    <source>
        <dbReference type="Pfam" id="PF12728"/>
    </source>
</evidence>
<keyword evidence="3" id="KW-1185">Reference proteome</keyword>
<dbReference type="InterPro" id="IPR010093">
    <property type="entry name" value="SinI_DNA-bd"/>
</dbReference>
<organism evidence="2 3">
    <name type="scientific">Ruegeria sediminis</name>
    <dbReference type="NCBI Taxonomy" id="2583820"/>
    <lineage>
        <taxon>Bacteria</taxon>
        <taxon>Pseudomonadati</taxon>
        <taxon>Pseudomonadota</taxon>
        <taxon>Alphaproteobacteria</taxon>
        <taxon>Rhodobacterales</taxon>
        <taxon>Roseobacteraceae</taxon>
        <taxon>Ruegeria</taxon>
    </lineage>
</organism>
<reference evidence="2 3" key="1">
    <citation type="submission" date="2019-05" db="EMBL/GenBank/DDBJ databases">
        <title>Ruegeria sp. nov., isolated from tidal flat.</title>
        <authorList>
            <person name="Kim W."/>
        </authorList>
    </citation>
    <scope>NUCLEOTIDE SEQUENCE [LARGE SCALE GENOMIC DNA]</scope>
    <source>
        <strain evidence="2 3">CAU 1488</strain>
    </source>
</reference>
<accession>A0ABY2WZW6</accession>
<dbReference type="Proteomes" id="UP001193035">
    <property type="component" value="Unassembled WGS sequence"/>
</dbReference>
<proteinExistence type="predicted"/>
<name>A0ABY2WZW6_9RHOB</name>
<evidence type="ECO:0000313" key="2">
    <source>
        <dbReference type="EMBL" id="TMV08077.1"/>
    </source>
</evidence>
<feature type="domain" description="Helix-turn-helix" evidence="1">
    <location>
        <begin position="6"/>
        <end position="56"/>
    </location>
</feature>